<reference evidence="1 2" key="1">
    <citation type="submission" date="2020-07" db="EMBL/GenBank/DDBJ databases">
        <title>Mycobacterium kansasii (former subtype) with zoonotic potential isolated from diseased indoor pet cat, Japan.</title>
        <authorList>
            <person name="Fukano H."/>
            <person name="Terazono T."/>
            <person name="Hoshino Y."/>
        </authorList>
    </citation>
    <scope>NUCLEOTIDE SEQUENCE [LARGE SCALE GENOMIC DNA]</scope>
    <source>
        <strain evidence="1 2">Kuro-I</strain>
    </source>
</reference>
<dbReference type="Proteomes" id="UP000516380">
    <property type="component" value="Chromosome"/>
</dbReference>
<proteinExistence type="predicted"/>
<dbReference type="AlphaFoldDB" id="A0A7G1I5P2"/>
<accession>A0A7G1I5P2</accession>
<evidence type="ECO:0000313" key="2">
    <source>
        <dbReference type="Proteomes" id="UP000516380"/>
    </source>
</evidence>
<name>A0A7G1I5P2_MYCKA</name>
<protein>
    <submittedName>
        <fullName evidence="1">Uncharacterized protein</fullName>
    </submittedName>
</protein>
<dbReference type="EMBL" id="AP023343">
    <property type="protein sequence ID" value="BCI86306.1"/>
    <property type="molecule type" value="Genomic_DNA"/>
</dbReference>
<evidence type="ECO:0000313" key="1">
    <source>
        <dbReference type="EMBL" id="BCI86306.1"/>
    </source>
</evidence>
<keyword evidence="2" id="KW-1185">Reference proteome</keyword>
<sequence>MHQTVEDLRGQVGRVHSGQPAVALADRGTYSLDDDGFSHGYVSFDRVVLGTLLTNVIGSRGGVGQRGGTGGTAGLIGNGGVGGTGGLGIGSVAAGTGGLGGSALSLFGAPGATGSVGEHPAVLSVSQAQALALLSMAPDANFLLIGISSSPTS</sequence>
<gene>
    <name evidence="1" type="ORF">NIIDMKKI_15120</name>
</gene>
<organism evidence="1 2">
    <name type="scientific">Mycobacterium kansasii</name>
    <dbReference type="NCBI Taxonomy" id="1768"/>
    <lineage>
        <taxon>Bacteria</taxon>
        <taxon>Bacillati</taxon>
        <taxon>Actinomycetota</taxon>
        <taxon>Actinomycetes</taxon>
        <taxon>Mycobacteriales</taxon>
        <taxon>Mycobacteriaceae</taxon>
        <taxon>Mycobacterium</taxon>
    </lineage>
</organism>